<dbReference type="InterPro" id="IPR051156">
    <property type="entry name" value="Mito/Outer_Membr_Metalloprot"/>
</dbReference>
<protein>
    <submittedName>
        <fullName evidence="8">Peptidase family M48</fullName>
    </submittedName>
</protein>
<dbReference type="EMBL" id="FXAU01000001">
    <property type="protein sequence ID" value="SMG06855.1"/>
    <property type="molecule type" value="Genomic_DNA"/>
</dbReference>
<evidence type="ECO:0000259" key="7">
    <source>
        <dbReference type="Pfam" id="PF01435"/>
    </source>
</evidence>
<dbReference type="CDD" id="cd07331">
    <property type="entry name" value="M48C_Oma1_like"/>
    <property type="match status" value="1"/>
</dbReference>
<dbReference type="Proteomes" id="UP000192980">
    <property type="component" value="Unassembled WGS sequence"/>
</dbReference>
<gene>
    <name evidence="8" type="ORF">SAMN05660862_0223</name>
</gene>
<dbReference type="InterPro" id="IPR001915">
    <property type="entry name" value="Peptidase_M48"/>
</dbReference>
<keyword evidence="3 6" id="KW-0378">Hydrolase</keyword>
<keyword evidence="1 6" id="KW-0645">Protease</keyword>
<evidence type="ECO:0000256" key="1">
    <source>
        <dbReference type="ARBA" id="ARBA00022670"/>
    </source>
</evidence>
<dbReference type="Gene3D" id="3.30.2010.10">
    <property type="entry name" value="Metalloproteases ('zincins'), catalytic domain"/>
    <property type="match status" value="1"/>
</dbReference>
<evidence type="ECO:0000313" key="8">
    <source>
        <dbReference type="EMBL" id="SMG06855.1"/>
    </source>
</evidence>
<proteinExistence type="inferred from homology"/>
<dbReference type="PANTHER" id="PTHR22726">
    <property type="entry name" value="METALLOENDOPEPTIDASE OMA1"/>
    <property type="match status" value="1"/>
</dbReference>
<evidence type="ECO:0000256" key="4">
    <source>
        <dbReference type="ARBA" id="ARBA00022833"/>
    </source>
</evidence>
<dbReference type="GO" id="GO:0046872">
    <property type="term" value="F:metal ion binding"/>
    <property type="evidence" value="ECO:0007669"/>
    <property type="project" value="UniProtKB-KW"/>
</dbReference>
<reference evidence="8 9" key="1">
    <citation type="submission" date="2017-04" db="EMBL/GenBank/DDBJ databases">
        <authorList>
            <person name="Afonso C.L."/>
            <person name="Miller P.J."/>
            <person name="Scott M.A."/>
            <person name="Spackman E."/>
            <person name="Goraichik I."/>
            <person name="Dimitrov K.M."/>
            <person name="Suarez D.L."/>
            <person name="Swayne D.E."/>
        </authorList>
    </citation>
    <scope>NUCLEOTIDE SEQUENCE [LARGE SCALE GENOMIC DNA]</scope>
    <source>
        <strain evidence="8 9">DSM 22418</strain>
    </source>
</reference>
<evidence type="ECO:0000256" key="6">
    <source>
        <dbReference type="RuleBase" id="RU003983"/>
    </source>
</evidence>
<evidence type="ECO:0000256" key="3">
    <source>
        <dbReference type="ARBA" id="ARBA00022801"/>
    </source>
</evidence>
<dbReference type="STRING" id="561061.SAMN05660862_0223"/>
<dbReference type="Pfam" id="PF01435">
    <property type="entry name" value="Peptidase_M48"/>
    <property type="match status" value="1"/>
</dbReference>
<accession>A0A1X7HZT5</accession>
<dbReference type="GO" id="GO:0016020">
    <property type="term" value="C:membrane"/>
    <property type="evidence" value="ECO:0007669"/>
    <property type="project" value="TreeGrafter"/>
</dbReference>
<evidence type="ECO:0000256" key="2">
    <source>
        <dbReference type="ARBA" id="ARBA00022723"/>
    </source>
</evidence>
<dbReference type="GO" id="GO:0051603">
    <property type="term" value="P:proteolysis involved in protein catabolic process"/>
    <property type="evidence" value="ECO:0007669"/>
    <property type="project" value="TreeGrafter"/>
</dbReference>
<sequence>MGYCYTRFRNLFRQNNSTKEMKIFTMKYTAMALLGLTIASCSTVPLSGRKQLALVSDDQIQEQATTAYKEFLGSPKTKVITGTSNAALVKKVGNNIAAAVNKYLTSQGMASQYNFTWEFNLIESPDVNAWCMPGGKVAVYTGILPFTANEAGLATVMGHEIAHAIARHSMEQMSNQYAMQIGAQVLGVATAGKSSIVQGLVNNAYGIGGQLAMLKYSRSNESEADKLGLIFMAMAGYNPETAVGFWERMASAKAASGQPEFLSTHPSDARRITDIQRLLPEARKYYKK</sequence>
<evidence type="ECO:0000313" key="9">
    <source>
        <dbReference type="Proteomes" id="UP000192980"/>
    </source>
</evidence>
<keyword evidence="9" id="KW-1185">Reference proteome</keyword>
<dbReference type="AlphaFoldDB" id="A0A1X7HZT5"/>
<dbReference type="PANTHER" id="PTHR22726:SF24">
    <property type="entry name" value="M48 FAMILY METALLOPEPTIDASE"/>
    <property type="match status" value="1"/>
</dbReference>
<keyword evidence="2" id="KW-0479">Metal-binding</keyword>
<dbReference type="GO" id="GO:0004222">
    <property type="term" value="F:metalloendopeptidase activity"/>
    <property type="evidence" value="ECO:0007669"/>
    <property type="project" value="InterPro"/>
</dbReference>
<feature type="domain" description="Peptidase M48" evidence="7">
    <location>
        <begin position="96"/>
        <end position="277"/>
    </location>
</feature>
<comment type="similarity">
    <text evidence="6">Belongs to the peptidase M48 family.</text>
</comment>
<keyword evidence="5 6" id="KW-0482">Metalloprotease</keyword>
<organism evidence="8 9">
    <name type="scientific">Sphingobacterium psychroaquaticum</name>
    <dbReference type="NCBI Taxonomy" id="561061"/>
    <lineage>
        <taxon>Bacteria</taxon>
        <taxon>Pseudomonadati</taxon>
        <taxon>Bacteroidota</taxon>
        <taxon>Sphingobacteriia</taxon>
        <taxon>Sphingobacteriales</taxon>
        <taxon>Sphingobacteriaceae</taxon>
        <taxon>Sphingobacterium</taxon>
    </lineage>
</organism>
<name>A0A1X7HZT5_9SPHI</name>
<comment type="cofactor">
    <cofactor evidence="6">
        <name>Zn(2+)</name>
        <dbReference type="ChEBI" id="CHEBI:29105"/>
    </cofactor>
    <text evidence="6">Binds 1 zinc ion per subunit.</text>
</comment>
<evidence type="ECO:0000256" key="5">
    <source>
        <dbReference type="ARBA" id="ARBA00023049"/>
    </source>
</evidence>
<keyword evidence="4 6" id="KW-0862">Zinc</keyword>